<name>A0A7E4ZQT5_PANRE</name>
<evidence type="ECO:0000313" key="1">
    <source>
        <dbReference type="Proteomes" id="UP000492821"/>
    </source>
</evidence>
<keyword evidence="1" id="KW-1185">Reference proteome</keyword>
<sequence length="86" mass="9925">MRSHAFRSTIDSRTRHCHRPLSALLRLRRVMTPPARMEWNRWTERSVESELRKEWPLSCSLPKSVPLAASMGGVVFEAASFSNDRS</sequence>
<organism evidence="1 2">
    <name type="scientific">Panagrellus redivivus</name>
    <name type="common">Microworm</name>
    <dbReference type="NCBI Taxonomy" id="6233"/>
    <lineage>
        <taxon>Eukaryota</taxon>
        <taxon>Metazoa</taxon>
        <taxon>Ecdysozoa</taxon>
        <taxon>Nematoda</taxon>
        <taxon>Chromadorea</taxon>
        <taxon>Rhabditida</taxon>
        <taxon>Tylenchina</taxon>
        <taxon>Panagrolaimomorpha</taxon>
        <taxon>Panagrolaimoidea</taxon>
        <taxon>Panagrolaimidae</taxon>
        <taxon>Panagrellus</taxon>
    </lineage>
</organism>
<dbReference type="Proteomes" id="UP000492821">
    <property type="component" value="Unassembled WGS sequence"/>
</dbReference>
<dbReference type="AlphaFoldDB" id="A0A7E4ZQT5"/>
<proteinExistence type="predicted"/>
<dbReference type="WBParaSite" id="Pan_g11905.t1">
    <property type="protein sequence ID" value="Pan_g11905.t1"/>
    <property type="gene ID" value="Pan_g11905"/>
</dbReference>
<evidence type="ECO:0000313" key="2">
    <source>
        <dbReference type="WBParaSite" id="Pan_g11905.t1"/>
    </source>
</evidence>
<protein>
    <submittedName>
        <fullName evidence="2">Uncharacterized protein</fullName>
    </submittedName>
</protein>
<accession>A0A7E4ZQT5</accession>
<reference evidence="2" key="2">
    <citation type="submission" date="2020-10" db="UniProtKB">
        <authorList>
            <consortium name="WormBaseParasite"/>
        </authorList>
    </citation>
    <scope>IDENTIFICATION</scope>
</reference>
<reference evidence="1" key="1">
    <citation type="journal article" date="2013" name="Genetics">
        <title>The draft genome and transcriptome of Panagrellus redivivus are shaped by the harsh demands of a free-living lifestyle.</title>
        <authorList>
            <person name="Srinivasan J."/>
            <person name="Dillman A.R."/>
            <person name="Macchietto M.G."/>
            <person name="Heikkinen L."/>
            <person name="Lakso M."/>
            <person name="Fracchia K.M."/>
            <person name="Antoshechkin I."/>
            <person name="Mortazavi A."/>
            <person name="Wong G."/>
            <person name="Sternberg P.W."/>
        </authorList>
    </citation>
    <scope>NUCLEOTIDE SEQUENCE [LARGE SCALE GENOMIC DNA]</scope>
    <source>
        <strain evidence="1">MT8872</strain>
    </source>
</reference>